<feature type="domain" description="Strictosidine synthase conserved region" evidence="4">
    <location>
        <begin position="140"/>
        <end position="217"/>
    </location>
</feature>
<evidence type="ECO:0000256" key="1">
    <source>
        <dbReference type="ARBA" id="ARBA00009191"/>
    </source>
</evidence>
<dbReference type="InterPro" id="IPR011042">
    <property type="entry name" value="6-blade_b-propeller_TolB-like"/>
</dbReference>
<evidence type="ECO:0000259" key="4">
    <source>
        <dbReference type="Pfam" id="PF03088"/>
    </source>
</evidence>
<dbReference type="InterPro" id="IPR018119">
    <property type="entry name" value="Strictosidine_synth_cons-reg"/>
</dbReference>
<evidence type="ECO:0000313" key="6">
    <source>
        <dbReference type="Proteomes" id="UP000467379"/>
    </source>
</evidence>
<evidence type="ECO:0000256" key="3">
    <source>
        <dbReference type="ARBA" id="ARBA00023180"/>
    </source>
</evidence>
<dbReference type="Pfam" id="PF20067">
    <property type="entry name" value="SSL_N"/>
    <property type="match status" value="1"/>
</dbReference>
<keyword evidence="3" id="KW-0325">Glycoprotein</keyword>
<accession>A0ABM7KH03</accession>
<dbReference type="SUPFAM" id="SSF63829">
    <property type="entry name" value="Calcium-dependent phosphotriesterase"/>
    <property type="match status" value="1"/>
</dbReference>
<name>A0ABM7KH03_9MYCO</name>
<sequence>MHFRGKMRIVSKPRIDPVRWQPPPVEPLPDVPSPDVTIVPLPGKGPEDVVADAAGHILAGLEDGCIVRISPDGGEPVVVADTGGRPLGLHVGRDGRVLICDSYKGLLALDADSGALDVLADSVAGRPLMFCSNVTETSDSTIYFTESTRDFRFEHYTAAVIEARGRGGLFELGADGTVTQLLDGLYFANGVTPTADESALVFAETQARRLSKYWLSGPQAGSVTPLASHLPGMPDNISTGADGRIWVAMVAEVNTALEWLVPRAPVLRKLAWRLPERLQPQIKPEVWAVAFDPDSGHVVAGLRTKHPDFGVVTGVVESAGRLWLGTINYPAVAYVDVAATSV</sequence>
<dbReference type="Proteomes" id="UP000467379">
    <property type="component" value="Chromosome"/>
</dbReference>
<proteinExistence type="inferred from homology"/>
<evidence type="ECO:0000256" key="2">
    <source>
        <dbReference type="ARBA" id="ARBA00022553"/>
    </source>
</evidence>
<gene>
    <name evidence="5" type="ORF">MBRA_04490</name>
</gene>
<reference evidence="5 6" key="1">
    <citation type="journal article" date="2019" name="Emerg. Microbes Infect.">
        <title>Comprehensive subspecies identification of 175 nontuberculous mycobacteria species based on 7547 genomic profiles.</title>
        <authorList>
            <person name="Matsumoto Y."/>
            <person name="Kinjo T."/>
            <person name="Motooka D."/>
            <person name="Nabeya D."/>
            <person name="Jung N."/>
            <person name="Uechi K."/>
            <person name="Horii T."/>
            <person name="Iida T."/>
            <person name="Fujita J."/>
            <person name="Nakamura S."/>
        </authorList>
    </citation>
    <scope>NUCLEOTIDE SEQUENCE [LARGE SCALE GENOMIC DNA]</scope>
    <source>
        <strain evidence="5 6">JCM 12687</strain>
    </source>
</reference>
<keyword evidence="6" id="KW-1185">Reference proteome</keyword>
<evidence type="ECO:0000313" key="5">
    <source>
        <dbReference type="EMBL" id="BBZ10254.1"/>
    </source>
</evidence>
<comment type="similarity">
    <text evidence="1">Belongs to the strictosidine synthase family.</text>
</comment>
<dbReference type="Gene3D" id="2.120.10.30">
    <property type="entry name" value="TolB, C-terminal domain"/>
    <property type="match status" value="1"/>
</dbReference>
<dbReference type="EMBL" id="AP022606">
    <property type="protein sequence ID" value="BBZ10254.1"/>
    <property type="molecule type" value="Genomic_DNA"/>
</dbReference>
<organism evidence="5 6">
    <name type="scientific">Mycobacterium branderi</name>
    <dbReference type="NCBI Taxonomy" id="43348"/>
    <lineage>
        <taxon>Bacteria</taxon>
        <taxon>Bacillati</taxon>
        <taxon>Actinomycetota</taxon>
        <taxon>Actinomycetes</taxon>
        <taxon>Mycobacteriales</taxon>
        <taxon>Mycobacteriaceae</taxon>
        <taxon>Mycobacterium</taxon>
    </lineage>
</organism>
<dbReference type="PANTHER" id="PTHR10426:SF88">
    <property type="entry name" value="ADIPOCYTE PLASMA MEMBRANE-ASSOCIATED PROTEIN HEMOMUCIN-RELATED"/>
    <property type="match status" value="1"/>
</dbReference>
<keyword evidence="2" id="KW-0597">Phosphoprotein</keyword>
<protein>
    <submittedName>
        <fullName evidence="5">Strictosidine synthase family protein</fullName>
    </submittedName>
</protein>
<dbReference type="PANTHER" id="PTHR10426">
    <property type="entry name" value="STRICTOSIDINE SYNTHASE-RELATED"/>
    <property type="match status" value="1"/>
</dbReference>
<dbReference type="Pfam" id="PF03088">
    <property type="entry name" value="Str_synth"/>
    <property type="match status" value="1"/>
</dbReference>